<dbReference type="AlphaFoldDB" id="A0A5N7C695"/>
<accession>A0A5N7C695</accession>
<dbReference type="Proteomes" id="UP000326877">
    <property type="component" value="Unassembled WGS sequence"/>
</dbReference>
<gene>
    <name evidence="2" type="ORF">BDV23DRAFT_96831</name>
</gene>
<name>A0A5N7C695_PETAA</name>
<dbReference type="EMBL" id="ML735263">
    <property type="protein sequence ID" value="KAE8389636.1"/>
    <property type="molecule type" value="Genomic_DNA"/>
</dbReference>
<evidence type="ECO:0000256" key="1">
    <source>
        <dbReference type="SAM" id="MobiDB-lite"/>
    </source>
</evidence>
<protein>
    <submittedName>
        <fullName evidence="2">Uncharacterized protein</fullName>
    </submittedName>
</protein>
<reference evidence="2" key="1">
    <citation type="submission" date="2019-04" db="EMBL/GenBank/DDBJ databases">
        <title>Friends and foes A comparative genomics studyof 23 Aspergillus species from section Flavi.</title>
        <authorList>
            <consortium name="DOE Joint Genome Institute"/>
            <person name="Kjaerbolling I."/>
            <person name="Vesth T."/>
            <person name="Frisvad J.C."/>
            <person name="Nybo J.L."/>
            <person name="Theobald S."/>
            <person name="Kildgaard S."/>
            <person name="Isbrandt T."/>
            <person name="Kuo A."/>
            <person name="Sato A."/>
            <person name="Lyhne E.K."/>
            <person name="Kogle M.E."/>
            <person name="Wiebenga A."/>
            <person name="Kun R.S."/>
            <person name="Lubbers R.J."/>
            <person name="Makela M.R."/>
            <person name="Barry K."/>
            <person name="Chovatia M."/>
            <person name="Clum A."/>
            <person name="Daum C."/>
            <person name="Haridas S."/>
            <person name="He G."/>
            <person name="LaButti K."/>
            <person name="Lipzen A."/>
            <person name="Mondo S."/>
            <person name="Riley R."/>
            <person name="Salamov A."/>
            <person name="Simmons B.A."/>
            <person name="Magnuson J.K."/>
            <person name="Henrissat B."/>
            <person name="Mortensen U.H."/>
            <person name="Larsen T.O."/>
            <person name="Devries R.P."/>
            <person name="Grigoriev I.V."/>
            <person name="Machida M."/>
            <person name="Baker S.E."/>
            <person name="Andersen M.R."/>
        </authorList>
    </citation>
    <scope>NUCLEOTIDE SEQUENCE [LARGE SCALE GENOMIC DNA]</scope>
    <source>
        <strain evidence="2">IBT 14317</strain>
    </source>
</reference>
<evidence type="ECO:0000313" key="2">
    <source>
        <dbReference type="EMBL" id="KAE8389636.1"/>
    </source>
</evidence>
<organism evidence="2">
    <name type="scientific">Petromyces alliaceus</name>
    <name type="common">Aspergillus alliaceus</name>
    <dbReference type="NCBI Taxonomy" id="209559"/>
    <lineage>
        <taxon>Eukaryota</taxon>
        <taxon>Fungi</taxon>
        <taxon>Dikarya</taxon>
        <taxon>Ascomycota</taxon>
        <taxon>Pezizomycotina</taxon>
        <taxon>Eurotiomycetes</taxon>
        <taxon>Eurotiomycetidae</taxon>
        <taxon>Eurotiales</taxon>
        <taxon>Aspergillaceae</taxon>
        <taxon>Aspergillus</taxon>
        <taxon>Aspergillus subgen. Circumdati</taxon>
    </lineage>
</organism>
<sequence length="185" mass="20765">MSGTSDLRHDGTAAKRVYNHKMNKLKWAHRGRASFPHRDVSISDPVARPVIPQTHSLKYTRLLQLDRKAKSNQLATDAKLTLRRDVREALYSGSSDSSSTEDVDDPSSAPDVLGVLQEDDSIEPYEVSGQTILSDAINKAVERFETQETEKLVKEYEVITRESEIALGYLADDDFELVNHDHAKV</sequence>
<feature type="region of interest" description="Disordered" evidence="1">
    <location>
        <begin position="90"/>
        <end position="112"/>
    </location>
</feature>
<proteinExistence type="predicted"/>
<dbReference type="OrthoDB" id="5153521at2759"/>